<keyword evidence="3" id="KW-0677">Repeat</keyword>
<dbReference type="Proteomes" id="UP000515163">
    <property type="component" value="Unplaced"/>
</dbReference>
<evidence type="ECO:0000313" key="6">
    <source>
        <dbReference type="Proteomes" id="UP000515163"/>
    </source>
</evidence>
<dbReference type="GeneID" id="116300252"/>
<evidence type="ECO:0000256" key="4">
    <source>
        <dbReference type="ARBA" id="ARBA00023203"/>
    </source>
</evidence>
<evidence type="ECO:0000256" key="1">
    <source>
        <dbReference type="ARBA" id="ARBA00008418"/>
    </source>
</evidence>
<reference evidence="7 8" key="1">
    <citation type="submission" date="2025-04" db="UniProtKB">
        <authorList>
            <consortium name="RefSeq"/>
        </authorList>
    </citation>
    <scope>IDENTIFICATION</scope>
    <source>
        <tissue evidence="7 8">Tentacle</tissue>
    </source>
</reference>
<keyword evidence="2" id="KW-0117">Actin capping</keyword>
<dbReference type="SMART" id="SM00262">
    <property type="entry name" value="GEL"/>
    <property type="match status" value="3"/>
</dbReference>
<dbReference type="GO" id="GO:0005737">
    <property type="term" value="C:cytoplasm"/>
    <property type="evidence" value="ECO:0007669"/>
    <property type="project" value="TreeGrafter"/>
</dbReference>
<keyword evidence="4" id="KW-0009">Actin-binding</keyword>
<evidence type="ECO:0000256" key="2">
    <source>
        <dbReference type="ARBA" id="ARBA00022467"/>
    </source>
</evidence>
<feature type="domain" description="Gelsolin-like" evidence="5">
    <location>
        <begin position="63"/>
        <end position="139"/>
    </location>
</feature>
<proteinExistence type="inferred from homology"/>
<keyword evidence="6" id="KW-1185">Reference proteome</keyword>
<dbReference type="InterPro" id="IPR029006">
    <property type="entry name" value="ADF-H/Gelsolin-like_dom_sf"/>
</dbReference>
<dbReference type="KEGG" id="aten:116300252"/>
<dbReference type="SUPFAM" id="SSF55753">
    <property type="entry name" value="Actin depolymerizing proteins"/>
    <property type="match status" value="3"/>
</dbReference>
<evidence type="ECO:0000256" key="3">
    <source>
        <dbReference type="ARBA" id="ARBA00022737"/>
    </source>
</evidence>
<evidence type="ECO:0000313" key="8">
    <source>
        <dbReference type="RefSeq" id="XP_031564937.1"/>
    </source>
</evidence>
<protein>
    <submittedName>
        <fullName evidence="7 8">Gelsolin-like protein 1 isoform X1</fullName>
    </submittedName>
</protein>
<dbReference type="Pfam" id="PF00626">
    <property type="entry name" value="Gelsolin"/>
    <property type="match status" value="3"/>
</dbReference>
<feature type="domain" description="Gelsolin-like" evidence="5">
    <location>
        <begin position="182"/>
        <end position="240"/>
    </location>
</feature>
<dbReference type="RefSeq" id="XP_031564936.1">
    <property type="nucleotide sequence ID" value="XM_031709076.1"/>
</dbReference>
<dbReference type="RefSeq" id="XP_031564937.1">
    <property type="nucleotide sequence ID" value="XM_031709077.1"/>
</dbReference>
<dbReference type="InterPro" id="IPR007122">
    <property type="entry name" value="Villin/Gelsolin"/>
</dbReference>
<dbReference type="OrthoDB" id="6375767at2759"/>
<sequence>MSGLRKAKKYDWKDSNLSLFGSDLEKNVKKASAEGEPAWEGAGTKVGLQIWRIVKFKVTHWPKEDYGKFFSGDSYIILHTYKKDPDSEELSYDVHFWIGKQSSQDEYGTAAYKTVELDTFLNDKPVQHREVQGHESDLFKSYFDTIMIMKGGADTGFNRVKPEEYKPRLLQFNRVGRTVQLTEKALKRSSMTNGDVFVIDLGLTVYQWNGTDANKDEKYKAQSFIQELESERKGKVKSDVLDNQTVEHLHPKLENIIPVGTPKKDKVDGGPKPPIEKVLNKLSDATGSLKFTEVARGSAVKKSALDPKDVFILETDGHCFVWCGSEASVDERRRSMEFAHKYLMKSDNPFSPITCVIEGKEPDNFHKAF</sequence>
<accession>A0A6P8IE70</accession>
<dbReference type="PANTHER" id="PTHR11977">
    <property type="entry name" value="VILLIN"/>
    <property type="match status" value="1"/>
</dbReference>
<gene>
    <name evidence="7 8" type="primary">LOC116300252</name>
</gene>
<name>A0A6P8IE70_ACTTE</name>
<dbReference type="PRINTS" id="PR00597">
    <property type="entry name" value="GELSOLIN"/>
</dbReference>
<evidence type="ECO:0000313" key="7">
    <source>
        <dbReference type="RefSeq" id="XP_031564936.1"/>
    </source>
</evidence>
<dbReference type="GO" id="GO:0015629">
    <property type="term" value="C:actin cytoskeleton"/>
    <property type="evidence" value="ECO:0007669"/>
    <property type="project" value="TreeGrafter"/>
</dbReference>
<dbReference type="GO" id="GO:0051693">
    <property type="term" value="P:actin filament capping"/>
    <property type="evidence" value="ECO:0007669"/>
    <property type="project" value="UniProtKB-KW"/>
</dbReference>
<dbReference type="AlphaFoldDB" id="A0A6P8IE70"/>
<dbReference type="InterPro" id="IPR007123">
    <property type="entry name" value="Gelsolin-like_dom"/>
</dbReference>
<comment type="similarity">
    <text evidence="1">Belongs to the villin/gelsolin family.</text>
</comment>
<dbReference type="PANTHER" id="PTHR11977:SF137">
    <property type="entry name" value="VILLIN-LIKE PROTEIN QUAIL"/>
    <property type="match status" value="1"/>
</dbReference>
<dbReference type="GO" id="GO:0008154">
    <property type="term" value="P:actin polymerization or depolymerization"/>
    <property type="evidence" value="ECO:0007669"/>
    <property type="project" value="TreeGrafter"/>
</dbReference>
<evidence type="ECO:0000259" key="5">
    <source>
        <dbReference type="Pfam" id="PF00626"/>
    </source>
</evidence>
<dbReference type="GO" id="GO:0051015">
    <property type="term" value="F:actin filament binding"/>
    <property type="evidence" value="ECO:0007669"/>
    <property type="project" value="InterPro"/>
</dbReference>
<organism evidence="6 8">
    <name type="scientific">Actinia tenebrosa</name>
    <name type="common">Australian red waratah sea anemone</name>
    <dbReference type="NCBI Taxonomy" id="6105"/>
    <lineage>
        <taxon>Eukaryota</taxon>
        <taxon>Metazoa</taxon>
        <taxon>Cnidaria</taxon>
        <taxon>Anthozoa</taxon>
        <taxon>Hexacorallia</taxon>
        <taxon>Actiniaria</taxon>
        <taxon>Actiniidae</taxon>
        <taxon>Actinia</taxon>
    </lineage>
</organism>
<dbReference type="FunFam" id="3.40.20.10:FF:000043">
    <property type="entry name" value="macrophage-capping protein-like isoform X2"/>
    <property type="match status" value="1"/>
</dbReference>
<dbReference type="CDD" id="cd11290">
    <property type="entry name" value="gelsolin_S1_like"/>
    <property type="match status" value="1"/>
</dbReference>
<feature type="domain" description="Gelsolin-like" evidence="5">
    <location>
        <begin position="302"/>
        <end position="365"/>
    </location>
</feature>
<dbReference type="Gene3D" id="3.40.20.10">
    <property type="entry name" value="Severin"/>
    <property type="match status" value="3"/>
</dbReference>